<protein>
    <submittedName>
        <fullName evidence="8 9">Uncharacterized protein</fullName>
    </submittedName>
</protein>
<dbReference type="VEuPathDB" id="VectorBase:ISCI011825"/>
<feature type="transmembrane region" description="Helical" evidence="7">
    <location>
        <begin position="43"/>
        <end position="64"/>
    </location>
</feature>
<evidence type="ECO:0000256" key="6">
    <source>
        <dbReference type="ARBA" id="ARBA00023170"/>
    </source>
</evidence>
<dbReference type="GO" id="GO:0051606">
    <property type="term" value="P:detection of stimulus"/>
    <property type="evidence" value="ECO:0007669"/>
    <property type="project" value="UniProtKB-ARBA"/>
</dbReference>
<keyword evidence="3 7" id="KW-0812">Transmembrane</keyword>
<proteinExistence type="predicted"/>
<dbReference type="GO" id="GO:0050909">
    <property type="term" value="P:sensory perception of taste"/>
    <property type="evidence" value="ECO:0007669"/>
    <property type="project" value="InterPro"/>
</dbReference>
<dbReference type="EMBL" id="DS855368">
    <property type="protein sequence ID" value="EEC13732.1"/>
    <property type="molecule type" value="Genomic_DNA"/>
</dbReference>
<dbReference type="InParanoid" id="B7Q4G0"/>
<dbReference type="Proteomes" id="UP000001555">
    <property type="component" value="Unassembled WGS sequence"/>
</dbReference>
<reference evidence="8 10" key="1">
    <citation type="submission" date="2008-03" db="EMBL/GenBank/DDBJ databases">
        <title>Annotation of Ixodes scapularis.</title>
        <authorList>
            <consortium name="Ixodes scapularis Genome Project Consortium"/>
            <person name="Caler E."/>
            <person name="Hannick L.I."/>
            <person name="Bidwell S."/>
            <person name="Joardar V."/>
            <person name="Thiagarajan M."/>
            <person name="Amedeo P."/>
            <person name="Galinsky K.J."/>
            <person name="Schobel S."/>
            <person name="Inman J."/>
            <person name="Hostetler J."/>
            <person name="Miller J."/>
            <person name="Hammond M."/>
            <person name="Megy K."/>
            <person name="Lawson D."/>
            <person name="Kodira C."/>
            <person name="Sutton G."/>
            <person name="Meyer J."/>
            <person name="Hill C.A."/>
            <person name="Birren B."/>
            <person name="Nene V."/>
            <person name="Collins F."/>
            <person name="Alarcon-Chaidez F."/>
            <person name="Wikel S."/>
            <person name="Strausberg R."/>
        </authorList>
    </citation>
    <scope>NUCLEOTIDE SEQUENCE [LARGE SCALE GENOMIC DNA]</scope>
    <source>
        <strain evidence="10">Wikel</strain>
        <strain evidence="8">Wikel colony</strain>
    </source>
</reference>
<feature type="transmembrane region" description="Helical" evidence="7">
    <location>
        <begin position="137"/>
        <end position="155"/>
    </location>
</feature>
<evidence type="ECO:0000256" key="3">
    <source>
        <dbReference type="ARBA" id="ARBA00022692"/>
    </source>
</evidence>
<reference evidence="9" key="2">
    <citation type="submission" date="2020-05" db="UniProtKB">
        <authorList>
            <consortium name="EnsemblMetazoa"/>
        </authorList>
    </citation>
    <scope>IDENTIFICATION</scope>
    <source>
        <strain evidence="9">wikel</strain>
    </source>
</reference>
<keyword evidence="4 7" id="KW-1133">Transmembrane helix</keyword>
<dbReference type="Pfam" id="PF08395">
    <property type="entry name" value="7tm_7"/>
    <property type="match status" value="1"/>
</dbReference>
<gene>
    <name evidence="8" type="ORF">IscW_ISCW011825</name>
</gene>
<dbReference type="GO" id="GO:0038023">
    <property type="term" value="F:signaling receptor activity"/>
    <property type="evidence" value="ECO:0007669"/>
    <property type="project" value="UniProtKB-ARBA"/>
</dbReference>
<sequence>MRSFMLQRFAGYGKLCRIGGCLFIQNFHKESLASARVTWKCPYTLYSILCVCFVFSFEVAFLALRMRVLSLFSSRFTQSLLFILHITIIFKIFINFWAMATGSGKLLDFFRKAVIFEKSTGFSCVKGRFRWPIPRRCLVLAALVANYVIGVRLFIGEVVNALPRQWILAATICGYVAGFGFVLYDSLPFVVLRCSTEALVEYTHSQMLAFKGCDRTKGACTDMNASRRIETIRLNLCNIRELNRLLNDMWKCPLTAMCANVILMSCIVLYSLFENGIYMREVWVVLLYTLYSALCFFELTLISQALSDEVQRLKDATRAVITTDATEDYLHQLRVLHDTIEPLGMCLSGGGFFSLKKPLLVSMTAAIITYTVILVQTSDDITEKTDVYSAFPRR</sequence>
<keyword evidence="2" id="KW-1003">Cell membrane</keyword>
<dbReference type="VEuPathDB" id="VectorBase:ISCP_025660"/>
<dbReference type="InterPro" id="IPR013604">
    <property type="entry name" value="7TM_chemorcpt"/>
</dbReference>
<keyword evidence="5 7" id="KW-0472">Membrane</keyword>
<evidence type="ECO:0000256" key="7">
    <source>
        <dbReference type="SAM" id="Phobius"/>
    </source>
</evidence>
<dbReference type="HOGENOM" id="CLU_678400_0_0_1"/>
<keyword evidence="6" id="KW-0675">Receptor</keyword>
<feature type="transmembrane region" description="Helical" evidence="7">
    <location>
        <begin position="76"/>
        <end position="98"/>
    </location>
</feature>
<dbReference type="OrthoDB" id="5800391at2759"/>
<evidence type="ECO:0000256" key="4">
    <source>
        <dbReference type="ARBA" id="ARBA00022989"/>
    </source>
</evidence>
<dbReference type="PANTHER" id="PTHR21421:SF29">
    <property type="entry name" value="GUSTATORY RECEPTOR 5A FOR TREHALOSE-RELATED"/>
    <property type="match status" value="1"/>
</dbReference>
<dbReference type="EMBL" id="ABJB010161381">
    <property type="status" value="NOT_ANNOTATED_CDS"/>
    <property type="molecule type" value="Genomic_DNA"/>
</dbReference>
<feature type="transmembrane region" description="Helical" evidence="7">
    <location>
        <begin position="254"/>
        <end position="273"/>
    </location>
</feature>
<feature type="transmembrane region" description="Helical" evidence="7">
    <location>
        <begin position="285"/>
        <end position="306"/>
    </location>
</feature>
<dbReference type="PaxDb" id="6945-B7Q4G0"/>
<dbReference type="VEuPathDB" id="VectorBase:ISCW011825"/>
<dbReference type="GO" id="GO:0007606">
    <property type="term" value="P:sensory perception of chemical stimulus"/>
    <property type="evidence" value="ECO:0000318"/>
    <property type="project" value="GO_Central"/>
</dbReference>
<evidence type="ECO:0000313" key="10">
    <source>
        <dbReference type="Proteomes" id="UP000001555"/>
    </source>
</evidence>
<dbReference type="PANTHER" id="PTHR21421">
    <property type="entry name" value="GUSTATORY RECEPTOR"/>
    <property type="match status" value="1"/>
</dbReference>
<accession>B7Q4G0</accession>
<organism>
    <name type="scientific">Ixodes scapularis</name>
    <name type="common">Black-legged tick</name>
    <name type="synonym">Deer tick</name>
    <dbReference type="NCBI Taxonomy" id="6945"/>
    <lineage>
        <taxon>Eukaryota</taxon>
        <taxon>Metazoa</taxon>
        <taxon>Ecdysozoa</taxon>
        <taxon>Arthropoda</taxon>
        <taxon>Chelicerata</taxon>
        <taxon>Arachnida</taxon>
        <taxon>Acari</taxon>
        <taxon>Parasitiformes</taxon>
        <taxon>Ixodida</taxon>
        <taxon>Ixodoidea</taxon>
        <taxon>Ixodidae</taxon>
        <taxon>Ixodinae</taxon>
        <taxon>Ixodes</taxon>
    </lineage>
</organism>
<dbReference type="EnsemblMetazoa" id="ISCW011825-RA">
    <property type="protein sequence ID" value="ISCW011825-PA"/>
    <property type="gene ID" value="ISCW011825"/>
</dbReference>
<feature type="transmembrane region" description="Helical" evidence="7">
    <location>
        <begin position="167"/>
        <end position="184"/>
    </location>
</feature>
<dbReference type="AlphaFoldDB" id="B7Q4G0"/>
<evidence type="ECO:0000313" key="8">
    <source>
        <dbReference type="EMBL" id="EEC13732.1"/>
    </source>
</evidence>
<evidence type="ECO:0000256" key="2">
    <source>
        <dbReference type="ARBA" id="ARBA00022475"/>
    </source>
</evidence>
<evidence type="ECO:0000256" key="5">
    <source>
        <dbReference type="ARBA" id="ARBA00023136"/>
    </source>
</evidence>
<comment type="subcellular location">
    <subcellularLocation>
        <location evidence="1">Cell membrane</location>
        <topology evidence="1">Multi-pass membrane protein</topology>
    </subcellularLocation>
</comment>
<keyword evidence="10" id="KW-1185">Reference proteome</keyword>
<evidence type="ECO:0000313" key="9">
    <source>
        <dbReference type="EnsemblMetazoa" id="ISCW011825-PA"/>
    </source>
</evidence>
<dbReference type="FunCoup" id="B7Q4G0">
    <property type="interactions" value="33"/>
</dbReference>
<evidence type="ECO:0000256" key="1">
    <source>
        <dbReference type="ARBA" id="ARBA00004651"/>
    </source>
</evidence>
<dbReference type="GO" id="GO:0005886">
    <property type="term" value="C:plasma membrane"/>
    <property type="evidence" value="ECO:0007669"/>
    <property type="project" value="UniProtKB-SubCell"/>
</dbReference>
<name>B7Q4G0_IXOSC</name>